<evidence type="ECO:0000256" key="4">
    <source>
        <dbReference type="ARBA" id="ARBA00022989"/>
    </source>
</evidence>
<evidence type="ECO:0000256" key="6">
    <source>
        <dbReference type="ARBA" id="ARBA00023224"/>
    </source>
</evidence>
<evidence type="ECO:0000313" key="13">
    <source>
        <dbReference type="Proteomes" id="UP001180087"/>
    </source>
</evidence>
<dbReference type="Pfam" id="PF00672">
    <property type="entry name" value="HAMP"/>
    <property type="match status" value="1"/>
</dbReference>
<keyword evidence="6 8" id="KW-0807">Transducer</keyword>
<evidence type="ECO:0000256" key="1">
    <source>
        <dbReference type="ARBA" id="ARBA00004651"/>
    </source>
</evidence>
<reference evidence="12" key="1">
    <citation type="submission" date="2023-06" db="EMBL/GenBank/DDBJ databases">
        <title>A Treasure from Seagulls: Isolation and Description of Aciduricobacillus qingdaonensis gen. nov., sp. nov., a Rare Obligately Uric Acid-utilizing Member in the Family Bacillaceae.</title>
        <authorList>
            <person name="Liu W."/>
            <person name="Wang B."/>
        </authorList>
    </citation>
    <scope>NUCLEOTIDE SEQUENCE</scope>
    <source>
        <strain evidence="12">44XB</strain>
    </source>
</reference>
<evidence type="ECO:0000256" key="2">
    <source>
        <dbReference type="ARBA" id="ARBA00022475"/>
    </source>
</evidence>
<dbReference type="PANTHER" id="PTHR32089">
    <property type="entry name" value="METHYL-ACCEPTING CHEMOTAXIS PROTEIN MCPB"/>
    <property type="match status" value="1"/>
</dbReference>
<evidence type="ECO:0000256" key="9">
    <source>
        <dbReference type="SAM" id="Phobius"/>
    </source>
</evidence>
<dbReference type="CDD" id="cd06225">
    <property type="entry name" value="HAMP"/>
    <property type="match status" value="1"/>
</dbReference>
<keyword evidence="13" id="KW-1185">Reference proteome</keyword>
<feature type="domain" description="Methyl-accepting transducer" evidence="10">
    <location>
        <begin position="291"/>
        <end position="562"/>
    </location>
</feature>
<dbReference type="PANTHER" id="PTHR32089:SF112">
    <property type="entry name" value="LYSOZYME-LIKE PROTEIN-RELATED"/>
    <property type="match status" value="1"/>
</dbReference>
<dbReference type="CDD" id="cd11386">
    <property type="entry name" value="MCP_signal"/>
    <property type="match status" value="1"/>
</dbReference>
<dbReference type="PROSITE" id="PS50885">
    <property type="entry name" value="HAMP"/>
    <property type="match status" value="1"/>
</dbReference>
<proteinExistence type="inferred from homology"/>
<dbReference type="SUPFAM" id="SSF58104">
    <property type="entry name" value="Methyl-accepting chemotaxis protein (MCP) signaling domain"/>
    <property type="match status" value="1"/>
</dbReference>
<dbReference type="SMART" id="SM00283">
    <property type="entry name" value="MA"/>
    <property type="match status" value="1"/>
</dbReference>
<evidence type="ECO:0000256" key="7">
    <source>
        <dbReference type="ARBA" id="ARBA00029447"/>
    </source>
</evidence>
<dbReference type="SMART" id="SM00304">
    <property type="entry name" value="HAMP"/>
    <property type="match status" value="2"/>
</dbReference>
<sequence length="577" mass="62160">MKWTIRKKLVLISLILLALPTMIIGYFGYTGAKKGLDEQGTKGLKNNVILAEKLITVLNEEVKAGKLTLEEAQERARVMLIGKKQGDGKRSIDSKVDMGENGYFFALDDQGVAVAHPMKEGESLIDSQTPDGVYSTQEIIKRANSGGGFIEFEFEMPGGKEIAPKIVYADKEKNWGWIITSGSYMKEFNSEATKVLTTTLIVLLSALTIGIIFIFWFAGKIANPILVITKQVEKLAKGDLKTEEVSIKSNDEVGELSRYFNEMAGNLKTMILSVSEASHQVAGTSEQLSASSEETAKLVQHVAESVQEIASSAEGQVNRSSSSSNAAKNISTHINDIVMIVEDVSLASRQTADGAENGNEIITATVDHMTTVQEHTAGLSGIVNGLGSKSKEIGKIVSMITSVAEQTNLLALNASIEAARAGEQGKGFAVVANEVRKLAEQSADAAQQISSLIEAIQVDIDKSVVAMHEGESSVDEGLKLVNEAGDAFRDIVQAVRHVSDQVEEVSGAVLEMSKETKEMESLIEESEHTTDVAADYTQQIAAAAQEQSASVEEITTVSNMLSEMAQQLQESISDFKM</sequence>
<evidence type="ECO:0000259" key="10">
    <source>
        <dbReference type="PROSITE" id="PS50111"/>
    </source>
</evidence>
<dbReference type="RefSeq" id="WP_348026467.1">
    <property type="nucleotide sequence ID" value="NZ_CP129113.1"/>
</dbReference>
<dbReference type="EMBL" id="CP129113">
    <property type="protein sequence ID" value="WLV23939.1"/>
    <property type="molecule type" value="Genomic_DNA"/>
</dbReference>
<dbReference type="Pfam" id="PF00015">
    <property type="entry name" value="MCPsignal"/>
    <property type="match status" value="1"/>
</dbReference>
<keyword evidence="2" id="KW-1003">Cell membrane</keyword>
<dbReference type="InterPro" id="IPR033480">
    <property type="entry name" value="sCache_2"/>
</dbReference>
<protein>
    <submittedName>
        <fullName evidence="12">Methyl-accepting chemotaxis protein</fullName>
    </submittedName>
</protein>
<dbReference type="SMART" id="SM01049">
    <property type="entry name" value="Cache_2"/>
    <property type="match status" value="1"/>
</dbReference>
<evidence type="ECO:0000256" key="5">
    <source>
        <dbReference type="ARBA" id="ARBA00023136"/>
    </source>
</evidence>
<evidence type="ECO:0000259" key="11">
    <source>
        <dbReference type="PROSITE" id="PS50885"/>
    </source>
</evidence>
<comment type="subcellular location">
    <subcellularLocation>
        <location evidence="1">Cell membrane</location>
        <topology evidence="1">Multi-pass membrane protein</topology>
    </subcellularLocation>
</comment>
<dbReference type="Gene3D" id="1.10.287.950">
    <property type="entry name" value="Methyl-accepting chemotaxis protein"/>
    <property type="match status" value="1"/>
</dbReference>
<comment type="similarity">
    <text evidence="7">Belongs to the methyl-accepting chemotaxis (MCP) protein family.</text>
</comment>
<feature type="transmembrane region" description="Helical" evidence="9">
    <location>
        <begin position="195"/>
        <end position="218"/>
    </location>
</feature>
<dbReference type="Proteomes" id="UP001180087">
    <property type="component" value="Chromosome"/>
</dbReference>
<keyword evidence="4 9" id="KW-1133">Transmembrane helix</keyword>
<name>A0ABY9KSP9_9BACI</name>
<feature type="domain" description="HAMP" evidence="11">
    <location>
        <begin position="219"/>
        <end position="272"/>
    </location>
</feature>
<organism evidence="12 13">
    <name type="scientific">Aciduricibacillus chroicocephali</name>
    <dbReference type="NCBI Taxonomy" id="3054939"/>
    <lineage>
        <taxon>Bacteria</taxon>
        <taxon>Bacillati</taxon>
        <taxon>Bacillota</taxon>
        <taxon>Bacilli</taxon>
        <taxon>Bacillales</taxon>
        <taxon>Bacillaceae</taxon>
        <taxon>Aciduricibacillus</taxon>
    </lineage>
</organism>
<dbReference type="InterPro" id="IPR003660">
    <property type="entry name" value="HAMP_dom"/>
</dbReference>
<keyword evidence="5 9" id="KW-0472">Membrane</keyword>
<dbReference type="InterPro" id="IPR004089">
    <property type="entry name" value="MCPsignal_dom"/>
</dbReference>
<evidence type="ECO:0000313" key="12">
    <source>
        <dbReference type="EMBL" id="WLV23939.1"/>
    </source>
</evidence>
<dbReference type="Pfam" id="PF17200">
    <property type="entry name" value="sCache_2"/>
    <property type="match status" value="1"/>
</dbReference>
<dbReference type="Gene3D" id="3.30.450.20">
    <property type="entry name" value="PAS domain"/>
    <property type="match status" value="1"/>
</dbReference>
<gene>
    <name evidence="12" type="ORF">QR721_09865</name>
</gene>
<evidence type="ECO:0000256" key="3">
    <source>
        <dbReference type="ARBA" id="ARBA00022692"/>
    </source>
</evidence>
<dbReference type="PROSITE" id="PS50111">
    <property type="entry name" value="CHEMOTAXIS_TRANSDUC_2"/>
    <property type="match status" value="1"/>
</dbReference>
<dbReference type="Gene3D" id="6.10.340.10">
    <property type="match status" value="1"/>
</dbReference>
<accession>A0ABY9KSP9</accession>
<evidence type="ECO:0000256" key="8">
    <source>
        <dbReference type="PROSITE-ProRule" id="PRU00284"/>
    </source>
</evidence>
<keyword evidence="3 9" id="KW-0812">Transmembrane</keyword>